<evidence type="ECO:0000259" key="3">
    <source>
        <dbReference type="Pfam" id="PF20416"/>
    </source>
</evidence>
<proteinExistence type="predicted"/>
<feature type="repeat" description="HEAT" evidence="1">
    <location>
        <begin position="985"/>
        <end position="1023"/>
    </location>
</feature>
<feature type="region of interest" description="Disordered" evidence="2">
    <location>
        <begin position="35"/>
        <end position="90"/>
    </location>
</feature>
<dbReference type="SUPFAM" id="SSF48371">
    <property type="entry name" value="ARM repeat"/>
    <property type="match status" value="1"/>
</dbReference>
<feature type="compositionally biased region" description="Low complexity" evidence="2">
    <location>
        <begin position="322"/>
        <end position="333"/>
    </location>
</feature>
<dbReference type="EMBL" id="HBIP01032646">
    <property type="protein sequence ID" value="CAE0504818.1"/>
    <property type="molecule type" value="Transcribed_RNA"/>
</dbReference>
<dbReference type="PROSITE" id="PS50077">
    <property type="entry name" value="HEAT_REPEAT"/>
    <property type="match status" value="1"/>
</dbReference>
<dbReference type="InterPro" id="IPR046523">
    <property type="entry name" value="UTP20_dom"/>
</dbReference>
<dbReference type="Gene3D" id="1.25.10.10">
    <property type="entry name" value="Leucine-rich Repeat Variant"/>
    <property type="match status" value="2"/>
</dbReference>
<protein>
    <recommendedName>
        <fullName evidence="3">U3 small nucleolar RNA-associated protein 20 domain-containing protein</fullName>
    </recommendedName>
</protein>
<feature type="compositionally biased region" description="Basic and acidic residues" evidence="2">
    <location>
        <begin position="56"/>
        <end position="67"/>
    </location>
</feature>
<feature type="domain" description="U3 small nucleolar RNA-associated protein 20" evidence="3">
    <location>
        <begin position="559"/>
        <end position="671"/>
    </location>
</feature>
<feature type="compositionally biased region" description="Low complexity" evidence="2">
    <location>
        <begin position="1072"/>
        <end position="1089"/>
    </location>
</feature>
<dbReference type="InterPro" id="IPR052575">
    <property type="entry name" value="SSU_processome_comp_20"/>
</dbReference>
<feature type="region of interest" description="Disordered" evidence="2">
    <location>
        <begin position="322"/>
        <end position="354"/>
    </location>
</feature>
<feature type="region of interest" description="Disordered" evidence="2">
    <location>
        <begin position="524"/>
        <end position="559"/>
    </location>
</feature>
<reference evidence="4" key="1">
    <citation type="submission" date="2021-01" db="EMBL/GenBank/DDBJ databases">
        <authorList>
            <person name="Corre E."/>
            <person name="Pelletier E."/>
            <person name="Niang G."/>
            <person name="Scheremetjew M."/>
            <person name="Finn R."/>
            <person name="Kale V."/>
            <person name="Holt S."/>
            <person name="Cochrane G."/>
            <person name="Meng A."/>
            <person name="Brown T."/>
            <person name="Cohen L."/>
        </authorList>
    </citation>
    <scope>NUCLEOTIDE SEQUENCE</scope>
    <source>
        <strain evidence="4">CCMP1320</strain>
    </source>
</reference>
<feature type="compositionally biased region" description="Low complexity" evidence="2">
    <location>
        <begin position="68"/>
        <end position="88"/>
    </location>
</feature>
<dbReference type="AlphaFoldDB" id="A0A7S3R808"/>
<dbReference type="PANTHER" id="PTHR17695:SF11">
    <property type="entry name" value="SMALL SUBUNIT PROCESSOME COMPONENT 20 HOMOLOG"/>
    <property type="match status" value="1"/>
</dbReference>
<accession>A0A7S3R808</accession>
<dbReference type="GO" id="GO:0030686">
    <property type="term" value="C:90S preribosome"/>
    <property type="evidence" value="ECO:0007669"/>
    <property type="project" value="TreeGrafter"/>
</dbReference>
<gene>
    <name evidence="4" type="ORF">DTER00134_LOCUS19891</name>
</gene>
<dbReference type="Pfam" id="PF20416">
    <property type="entry name" value="UTP20"/>
    <property type="match status" value="2"/>
</dbReference>
<dbReference type="InterPro" id="IPR011989">
    <property type="entry name" value="ARM-like"/>
</dbReference>
<dbReference type="InterPro" id="IPR016024">
    <property type="entry name" value="ARM-type_fold"/>
</dbReference>
<feature type="compositionally biased region" description="Basic and acidic residues" evidence="2">
    <location>
        <begin position="35"/>
        <end position="46"/>
    </location>
</feature>
<evidence type="ECO:0000256" key="2">
    <source>
        <dbReference type="SAM" id="MobiDB-lite"/>
    </source>
</evidence>
<feature type="compositionally biased region" description="Acidic residues" evidence="2">
    <location>
        <begin position="535"/>
        <end position="554"/>
    </location>
</feature>
<feature type="domain" description="U3 small nucleolar RNA-associated protein 20" evidence="3">
    <location>
        <begin position="399"/>
        <end position="499"/>
    </location>
</feature>
<dbReference type="PANTHER" id="PTHR17695">
    <property type="entry name" value="SMALL SUBUNIT PROCESSOME COMPONENT 20 HOMOLOG"/>
    <property type="match status" value="1"/>
</dbReference>
<feature type="region of interest" description="Disordered" evidence="2">
    <location>
        <begin position="1072"/>
        <end position="1094"/>
    </location>
</feature>
<organism evidence="4">
    <name type="scientific">Dunaliella tertiolecta</name>
    <name type="common">Green alga</name>
    <dbReference type="NCBI Taxonomy" id="3047"/>
    <lineage>
        <taxon>Eukaryota</taxon>
        <taxon>Viridiplantae</taxon>
        <taxon>Chlorophyta</taxon>
        <taxon>core chlorophytes</taxon>
        <taxon>Chlorophyceae</taxon>
        <taxon>CS clade</taxon>
        <taxon>Chlamydomonadales</taxon>
        <taxon>Dunaliellaceae</taxon>
        <taxon>Dunaliella</taxon>
    </lineage>
</organism>
<dbReference type="InterPro" id="IPR021133">
    <property type="entry name" value="HEAT_type_2"/>
</dbReference>
<sequence>MQGKGSLMSGLEAAIERERGAGDVVDMLRTRDQEMEEVGEMKRDDLTTALPQVGIGKKELATEEGKQEQVQPAMEQQQQQQQQQMAEGAPEEDLMWLVPRVVYPQLKSQLASPSMSVRQEHLMLLRTLVLQCPDKFPDLVTLTSPQDPEIDFYLNVAHVQLHRRSRALVRMGRLADAMAAADQGLPNTGGGAGGVGAVTGGSLRCLLDIAVPLLQVVIGEGGDAKDGRGGHERDQIDADREANVVDAAMGALGAVARALPWHQYDTLLSQFMRTLKVKTTKANIRAVCVILDAFHFPLPHNLEAPVHAEGTAPIVTANATAPAPATAAGPSAPDNSKEREEGDEGSDEEAEDTIAHSEANTAATAANVEAEAAAVQRALLQRVLPIMHRLLVQGGPSPVVRAPVALALVKLLRLLPSEVERTELPRALQGIANLLADRQQRVRDDARHVLVAVAKELGPAYLPYICNVLRAALPDKGFTAHVIGYTLHAVLDALVGKLMTTRKSRHAAAAAAAAAAAGQEAAAAAEPEAGAAAEGNEELEEWAAGPEEEGDGGDDGGAASGALDDAVELALPIIENEIFGEVAEAKEVAQFAMNYKEAKKVRGYESFMLLAAGVTFKTSMEPLLDLVRAHLHRASSPSVRNKLSQLLQHAARGVHANPTAGPTALAVWVHRALAGGLEREEAARERAKADVQGATSAAAEHGGAVRDPVAPVGHIIQSTVSSSGKATKRALSPEDAAALHEYLIMDFALQLLHSSLRRGALSGRSPIILGLLDPLLGLMVRALRCRHSGSVGLALRCLTILVGLPLPSLAQASGAAGKGVTALLKRAPNASHPVALEGFRLLAALLRQCSAYQPTTAQLRFLLSWLFSDRSAEDSSEVGPAFALLRAILGRRLVVPEVYDVMNWVQGLMVRSHSPQVRATCASALLQFLLDYPLGPRRTSEHLTFLASNLSFEHETGRLAVLDMVQQVVSKFPVEVTTANAELFLLPLVMRLVNDPAPKCRAAIAGALRALLAALPTQQHDAFATYCRQWLLGNNSALRRAAAHSLGLLAQVEGKRFGPRLWAGPSVATTTTATTASAPAPSSSHAAAGDGPGKPPVPLAAPVLACLTRAAAASSASDAEGGGEGPLVSGGGAEGEEQLNILWSPLQRCSACSVCGSSRSEARMHQPP</sequence>
<feature type="compositionally biased region" description="Acidic residues" evidence="2">
    <location>
        <begin position="341"/>
        <end position="352"/>
    </location>
</feature>
<evidence type="ECO:0000313" key="4">
    <source>
        <dbReference type="EMBL" id="CAE0504818.1"/>
    </source>
</evidence>
<evidence type="ECO:0000256" key="1">
    <source>
        <dbReference type="PROSITE-ProRule" id="PRU00103"/>
    </source>
</evidence>
<feature type="compositionally biased region" description="Low complexity" evidence="2">
    <location>
        <begin position="524"/>
        <end position="534"/>
    </location>
</feature>
<name>A0A7S3R808_DUNTE</name>
<dbReference type="GO" id="GO:0032040">
    <property type="term" value="C:small-subunit processome"/>
    <property type="evidence" value="ECO:0007669"/>
    <property type="project" value="TreeGrafter"/>
</dbReference>